<evidence type="ECO:0000259" key="3">
    <source>
        <dbReference type="PROSITE" id="PS50110"/>
    </source>
</evidence>
<comment type="caution">
    <text evidence="4">The sequence shown here is derived from an EMBL/GenBank/DDBJ whole genome shotgun (WGS) entry which is preliminary data.</text>
</comment>
<keyword evidence="1 2" id="KW-0597">Phosphoprotein</keyword>
<evidence type="ECO:0000256" key="1">
    <source>
        <dbReference type="ARBA" id="ARBA00022553"/>
    </source>
</evidence>
<accession>A0A937XHR6</accession>
<dbReference type="SUPFAM" id="SSF52172">
    <property type="entry name" value="CheY-like"/>
    <property type="match status" value="1"/>
</dbReference>
<dbReference type="InterPro" id="IPR050595">
    <property type="entry name" value="Bact_response_regulator"/>
</dbReference>
<name>A0A937XHR6_UNCW3</name>
<protein>
    <submittedName>
        <fullName evidence="4">Response regulator</fullName>
    </submittedName>
</protein>
<dbReference type="AlphaFoldDB" id="A0A937XHR6"/>
<dbReference type="GO" id="GO:0000160">
    <property type="term" value="P:phosphorelay signal transduction system"/>
    <property type="evidence" value="ECO:0007669"/>
    <property type="project" value="InterPro"/>
</dbReference>
<evidence type="ECO:0000256" key="2">
    <source>
        <dbReference type="PROSITE-ProRule" id="PRU00169"/>
    </source>
</evidence>
<dbReference type="InterPro" id="IPR011006">
    <property type="entry name" value="CheY-like_superfamily"/>
</dbReference>
<dbReference type="Pfam" id="PF00072">
    <property type="entry name" value="Response_reg"/>
    <property type="match status" value="1"/>
</dbReference>
<proteinExistence type="predicted"/>
<dbReference type="EMBL" id="VGIR01000071">
    <property type="protein sequence ID" value="MBM3332266.1"/>
    <property type="molecule type" value="Genomic_DNA"/>
</dbReference>
<evidence type="ECO:0000313" key="4">
    <source>
        <dbReference type="EMBL" id="MBM3332266.1"/>
    </source>
</evidence>
<evidence type="ECO:0000313" key="5">
    <source>
        <dbReference type="Proteomes" id="UP000779900"/>
    </source>
</evidence>
<dbReference type="InterPro" id="IPR001789">
    <property type="entry name" value="Sig_transdc_resp-reg_receiver"/>
</dbReference>
<feature type="domain" description="Response regulatory" evidence="3">
    <location>
        <begin position="23"/>
        <end position="137"/>
    </location>
</feature>
<reference evidence="4" key="1">
    <citation type="submission" date="2019-03" db="EMBL/GenBank/DDBJ databases">
        <title>Lake Tanganyika Metagenome-Assembled Genomes (MAGs).</title>
        <authorList>
            <person name="Tran P."/>
        </authorList>
    </citation>
    <scope>NUCLEOTIDE SEQUENCE</scope>
    <source>
        <strain evidence="4">K_DeepCast_150m_m2_040</strain>
    </source>
</reference>
<organism evidence="4 5">
    <name type="scientific">candidate division WOR-3 bacterium</name>
    <dbReference type="NCBI Taxonomy" id="2052148"/>
    <lineage>
        <taxon>Bacteria</taxon>
        <taxon>Bacteria division WOR-3</taxon>
    </lineage>
</organism>
<dbReference type="Proteomes" id="UP000779900">
    <property type="component" value="Unassembled WGS sequence"/>
</dbReference>
<dbReference type="SMART" id="SM00448">
    <property type="entry name" value="REC"/>
    <property type="match status" value="1"/>
</dbReference>
<dbReference type="PANTHER" id="PTHR44591:SF3">
    <property type="entry name" value="RESPONSE REGULATORY DOMAIN-CONTAINING PROTEIN"/>
    <property type="match status" value="1"/>
</dbReference>
<gene>
    <name evidence="4" type="ORF">FJY68_10550</name>
</gene>
<dbReference type="PROSITE" id="PS50110">
    <property type="entry name" value="RESPONSE_REGULATORY"/>
    <property type="match status" value="1"/>
</dbReference>
<dbReference type="PANTHER" id="PTHR44591">
    <property type="entry name" value="STRESS RESPONSE REGULATOR PROTEIN 1"/>
    <property type="match status" value="1"/>
</dbReference>
<dbReference type="Gene3D" id="3.40.50.2300">
    <property type="match status" value="1"/>
</dbReference>
<feature type="modified residue" description="4-aspartylphosphate" evidence="2">
    <location>
        <position position="72"/>
    </location>
</feature>
<dbReference type="CDD" id="cd00156">
    <property type="entry name" value="REC"/>
    <property type="match status" value="1"/>
</dbReference>
<sequence>MHDTLFPGSARGQEAIMPERTMRVLLVEDNPGLLDTLADIMWTADIHADKALDAPAAFGLLAMHRYDVAVVDMVLPGLSGVEVIVRLKASAPGTRIVVCTAFYNSDLLAEAQALGIDATIHKPTDPIELLALVKKLAALPPGEKL</sequence>